<keyword evidence="4" id="KW-1185">Reference proteome</keyword>
<evidence type="ECO:0000259" key="2">
    <source>
        <dbReference type="Pfam" id="PF21530"/>
    </source>
</evidence>
<dbReference type="Pfam" id="PF21530">
    <property type="entry name" value="Pif1_2B_dom"/>
    <property type="match status" value="1"/>
</dbReference>
<feature type="compositionally biased region" description="Basic and acidic residues" evidence="1">
    <location>
        <begin position="401"/>
        <end position="418"/>
    </location>
</feature>
<evidence type="ECO:0000256" key="1">
    <source>
        <dbReference type="SAM" id="MobiDB-lite"/>
    </source>
</evidence>
<accession>A0ABQ9GZA6</accession>
<name>A0ABQ9GZA6_9NEOP</name>
<gene>
    <name evidence="3" type="ORF">PR048_021750</name>
</gene>
<evidence type="ECO:0000313" key="3">
    <source>
        <dbReference type="EMBL" id="KAJ8877296.1"/>
    </source>
</evidence>
<dbReference type="Proteomes" id="UP001159363">
    <property type="component" value="Chromosome 7"/>
</dbReference>
<sequence length="789" mass="87920">MIDDAVARQRDSVLSTQRYTDSRVLVYSFECTLLRNINFLFAVKHYKFINTLADIEDSVHYPQEFLNSINPSVLPPHDLELKIGISIMLPRNLNPPNIININNTVDIIFAEHHHRSNNINWACRRTASAYLSRLQFSAKVSFALTINKSQGQTFKFVGINLSKGCISHGQLSGYLEFPPTWTFISAFQTEKRGNDKGVTATDLKYSIVVKRKSPNWRAVLSSHCVCILDSQRFVCVRWRNIMEVNLQQDFRNVGSKPYAQFCVPYNTAQYRTVAVSELLRIYSSCRTCYRNTREAMWLPAPRHPLPEPHGQHVHLTSRRLPPVMWGHVISTSHATPLDTWDGLIMTETFARARTLTDLYFPRAEGPSPLVVINSGCYQSARTWKGRRTRTSKRIMSKNVGRKTETGRERSERKYGREGTRPSIAHWTRLDVATKGTQLTSPLTIATQSNLRVPPRVCVDVIHSDSTPAVHWRRTLLVAEMLHVLQESKHDSFLMSGLGCTSSEMSTRSGEDNAIHDLPTQASQFDDTSKQGPSSVHLDQHEVEQPFLSTESTCGEIFNGPATGSSKTEAAEPSTISLILIVEFELSEDTLITSGSSKRSDLMAGLLSQSQNIDSEYSPMMSWRRLVANRCLHVAAAIRDSVCFACDSSSSHGLSEGHHAGCSRLTLIARVFSGTPAPSRPESVMLRFTWLRESFGKGPRGKQSDVESVTSMPAYSEASSRAAVEPATANIAPGISRTISGVVPRALRKHSISERENILVKYIHNLSSSAVAAAGSCIRCVTACDDFRTA</sequence>
<evidence type="ECO:0000313" key="4">
    <source>
        <dbReference type="Proteomes" id="UP001159363"/>
    </source>
</evidence>
<dbReference type="InterPro" id="IPR027417">
    <property type="entry name" value="P-loop_NTPase"/>
</dbReference>
<dbReference type="SUPFAM" id="SSF52540">
    <property type="entry name" value="P-loop containing nucleoside triphosphate hydrolases"/>
    <property type="match status" value="1"/>
</dbReference>
<feature type="region of interest" description="Disordered" evidence="1">
    <location>
        <begin position="397"/>
        <end position="418"/>
    </location>
</feature>
<feature type="domain" description="DNA helicase Pif1-like 2B" evidence="2">
    <location>
        <begin position="64"/>
        <end position="95"/>
    </location>
</feature>
<proteinExistence type="predicted"/>
<organism evidence="3 4">
    <name type="scientific">Dryococelus australis</name>
    <dbReference type="NCBI Taxonomy" id="614101"/>
    <lineage>
        <taxon>Eukaryota</taxon>
        <taxon>Metazoa</taxon>
        <taxon>Ecdysozoa</taxon>
        <taxon>Arthropoda</taxon>
        <taxon>Hexapoda</taxon>
        <taxon>Insecta</taxon>
        <taxon>Pterygota</taxon>
        <taxon>Neoptera</taxon>
        <taxon>Polyneoptera</taxon>
        <taxon>Phasmatodea</taxon>
        <taxon>Verophasmatodea</taxon>
        <taxon>Anareolatae</taxon>
        <taxon>Phasmatidae</taxon>
        <taxon>Eurycanthinae</taxon>
        <taxon>Dryococelus</taxon>
    </lineage>
</organism>
<comment type="caution">
    <text evidence="3">The sequence shown here is derived from an EMBL/GenBank/DDBJ whole genome shotgun (WGS) entry which is preliminary data.</text>
</comment>
<protein>
    <recommendedName>
        <fullName evidence="2">DNA helicase Pif1-like 2B domain-containing protein</fullName>
    </recommendedName>
</protein>
<dbReference type="PANTHER" id="PTHR23274">
    <property type="entry name" value="DNA HELICASE-RELATED"/>
    <property type="match status" value="1"/>
</dbReference>
<dbReference type="PANTHER" id="PTHR23274:SF51">
    <property type="entry name" value="OS03G0423850 PROTEIN"/>
    <property type="match status" value="1"/>
</dbReference>
<dbReference type="InterPro" id="IPR049163">
    <property type="entry name" value="Pif1-like_2B_dom"/>
</dbReference>
<reference evidence="3 4" key="1">
    <citation type="submission" date="2023-02" db="EMBL/GenBank/DDBJ databases">
        <title>LHISI_Scaffold_Assembly.</title>
        <authorList>
            <person name="Stuart O.P."/>
            <person name="Cleave R."/>
            <person name="Magrath M.J.L."/>
            <person name="Mikheyev A.S."/>
        </authorList>
    </citation>
    <scope>NUCLEOTIDE SEQUENCE [LARGE SCALE GENOMIC DNA]</scope>
    <source>
        <strain evidence="3">Daus_M_001</strain>
        <tissue evidence="3">Leg muscle</tissue>
    </source>
</reference>
<dbReference type="EMBL" id="JARBHB010000008">
    <property type="protein sequence ID" value="KAJ8877296.1"/>
    <property type="molecule type" value="Genomic_DNA"/>
</dbReference>